<dbReference type="Pfam" id="PF07833">
    <property type="entry name" value="Cu_amine_oxidN1"/>
    <property type="match status" value="1"/>
</dbReference>
<dbReference type="Proteomes" id="UP000275368">
    <property type="component" value="Chromosome"/>
</dbReference>
<organism evidence="2 3">
    <name type="scientific">Paenibacillus baekrokdamisoli</name>
    <dbReference type="NCBI Taxonomy" id="1712516"/>
    <lineage>
        <taxon>Bacteria</taxon>
        <taxon>Bacillati</taxon>
        <taxon>Bacillota</taxon>
        <taxon>Bacilli</taxon>
        <taxon>Bacillales</taxon>
        <taxon>Paenibacillaceae</taxon>
        <taxon>Paenibacillus</taxon>
    </lineage>
</organism>
<evidence type="ECO:0000313" key="2">
    <source>
        <dbReference type="EMBL" id="BBH18868.1"/>
    </source>
</evidence>
<feature type="domain" description="Copper amine oxidase-like N-terminal" evidence="1">
    <location>
        <begin position="44"/>
        <end position="91"/>
    </location>
</feature>
<proteinExistence type="predicted"/>
<gene>
    <name evidence="2" type="ORF">Back11_02130</name>
</gene>
<name>A0A3G9J588_9BACL</name>
<dbReference type="KEGG" id="pbk:Back11_02130"/>
<dbReference type="RefSeq" id="WP_125653305.1">
    <property type="nucleotide sequence ID" value="NZ_AP019308.1"/>
</dbReference>
<sequence>MNNKNKKIILITMIGLLGATTAASASGFMDKVSGILRSDVKVSVNGESTSMKPVFINGQAYLPARSEAAALGYTLNYNTKNKEIELKKIEEEEAVKYVRGTGVIVDVKSTGEGQYQIELLGKGDNNWIILHADKDTIIKDREGKAFNAKDLKAGMQIDVQYGPIIALSFPGQSHVAQINVGSQTLIKEDVIQSVKHTEDGWVVEFGETKNGVLTPTLTVNAGKETSVLTSQGQPVDWADLKVGTKVRAYYGPNLTKSIPPQGPLHYLVVLAANEQLSPAAVQEFRNLAWSQVQDTQKSHLTTKQNDAKVEVVDAKGSSVLTATDELKKKLEALQAANGKLVTVSYNTDQDLLVGPLTLAFNMDTKEFVGYFPRR</sequence>
<reference evidence="2 3" key="1">
    <citation type="submission" date="2018-11" db="EMBL/GenBank/DDBJ databases">
        <title>Complete genome sequence of Paenibacillus baekrokdamisoli strain KCTC 33723.</title>
        <authorList>
            <person name="Kang S.W."/>
            <person name="Lee K.C."/>
            <person name="Kim K.K."/>
            <person name="Kim J.S."/>
            <person name="Kim D.S."/>
            <person name="Ko S.H."/>
            <person name="Yang S.H."/>
            <person name="Lee J.S."/>
        </authorList>
    </citation>
    <scope>NUCLEOTIDE SEQUENCE [LARGE SCALE GENOMIC DNA]</scope>
    <source>
        <strain evidence="2 3">KCTC 33723</strain>
    </source>
</reference>
<dbReference type="InterPro" id="IPR012854">
    <property type="entry name" value="Cu_amine_oxidase-like_N"/>
</dbReference>
<protein>
    <recommendedName>
        <fullName evidence="1">Copper amine oxidase-like N-terminal domain-containing protein</fullName>
    </recommendedName>
</protein>
<evidence type="ECO:0000313" key="3">
    <source>
        <dbReference type="Proteomes" id="UP000275368"/>
    </source>
</evidence>
<dbReference type="OrthoDB" id="2029085at2"/>
<accession>A0A3G9J588</accession>
<keyword evidence="3" id="KW-1185">Reference proteome</keyword>
<evidence type="ECO:0000259" key="1">
    <source>
        <dbReference type="Pfam" id="PF07833"/>
    </source>
</evidence>
<dbReference type="AlphaFoldDB" id="A0A3G9J588"/>
<dbReference type="EMBL" id="AP019308">
    <property type="protein sequence ID" value="BBH18868.1"/>
    <property type="molecule type" value="Genomic_DNA"/>
</dbReference>